<accession>A0A1S8RQK1</accession>
<evidence type="ECO:0000256" key="10">
    <source>
        <dbReference type="ARBA" id="ARBA00022670"/>
    </source>
</evidence>
<evidence type="ECO:0000259" key="28">
    <source>
        <dbReference type="Pfam" id="PF00905"/>
    </source>
</evidence>
<dbReference type="GO" id="GO:0006508">
    <property type="term" value="P:proteolysis"/>
    <property type="evidence" value="ECO:0007669"/>
    <property type="project" value="UniProtKB-KW"/>
</dbReference>
<evidence type="ECO:0000256" key="24">
    <source>
        <dbReference type="ARBA" id="ARBA00044770"/>
    </source>
</evidence>
<dbReference type="InterPro" id="IPR050396">
    <property type="entry name" value="Glycosyltr_51/Transpeptidase"/>
</dbReference>
<evidence type="ECO:0000313" key="31">
    <source>
        <dbReference type="EMBL" id="OOM55379.1"/>
    </source>
</evidence>
<comment type="similarity">
    <text evidence="5">In the N-terminal section; belongs to the glycosyltransferase 51 family.</text>
</comment>
<evidence type="ECO:0000256" key="25">
    <source>
        <dbReference type="ARBA" id="ARBA00049902"/>
    </source>
</evidence>
<evidence type="ECO:0000256" key="7">
    <source>
        <dbReference type="ARBA" id="ARBA00018638"/>
    </source>
</evidence>
<dbReference type="EMBL" id="LZZI01000142">
    <property type="protein sequence ID" value="OOM55379.1"/>
    <property type="molecule type" value="Genomic_DNA"/>
</dbReference>
<dbReference type="Proteomes" id="UP000587880">
    <property type="component" value="Unassembled WGS sequence"/>
</dbReference>
<sequence length="824" mass="89525">MAINDNVKKPNNAPRKKKPSKKKKKKSKKIFKGICFGFIFCFLAMLVVCAGYAFAIIKTTPPLNVDAVLTLNQPSSIYDSAGDFMDNMQTDEERYVIDSSKIPSNLKNAFVSIEDERFYQHSGIDLQRIVGAAFLDVKRFVTGQKGLHGASTLTQQLLKNTILTNDVSLERKIKEAYLAINLEKALTKDQILTAYLNTIPLGGHVYGVEAASLLYFGKSTSDLSLIECAYLAGITQAPSSYSAYNNQKDPSPYINRTLTVLSQMHKLQYIDDAQYDKAANDVKNGGLVFKSSKKDYRLNYEWFVYPAVSQVKEDLKEKYKYSDEEVSKLMVNGGLKIYTTMDKELQDFTQSTLDNYKNLGINNKESYDKDGVPLLQASATIMDYRNGHVLAMVGGRGKQGPQSINRAYNDLRPIGSSIKPLTVYGPGIDQKIITAATPINDAPIPPEIGKKYSPAKDGPYNPLNSPNEYSGLMTSRDALTHSKNTGAVLTEDKIGMKTGIAYGEKLGLKFNAASKSSMAAVALGQFNNSPSDRDGGNTSILASAYGSFGNNGIYTEPMLYTKVVDSTGKVLLDNTSPKQTKVFSPQAAYILYDMLKGPVNEYNATGAKWGSMPVAGKTGTTSSSTDLWFAGLSPYLSASVWIGYDKPKELHGSSSGCAVVWGKLMAKAHENLEVKDIEEPSGIVKASVCKDSGELSTLFCNFDLRGSRVYEELFIDGTQPTSNCTIHSGTNRYNFNSGSSANSNPADNNSNSGNAPADSETPPVTNNDTLAPPVVGSTEPSQKTENNNENNNSNSNNASTGGNKNTTHNSYGPGSNNQHPPTTN</sequence>
<keyword evidence="19" id="KW-0472">Membrane</keyword>
<comment type="pathway">
    <text evidence="3">Cell wall biogenesis; peptidoglycan biosynthesis.</text>
</comment>
<dbReference type="GO" id="GO:0009002">
    <property type="term" value="F:serine-type D-Ala-D-Ala carboxypeptidase activity"/>
    <property type="evidence" value="ECO:0007669"/>
    <property type="project" value="UniProtKB-EC"/>
</dbReference>
<dbReference type="GO" id="GO:0030288">
    <property type="term" value="C:outer membrane-bounded periplasmic space"/>
    <property type="evidence" value="ECO:0007669"/>
    <property type="project" value="TreeGrafter"/>
</dbReference>
<comment type="function">
    <text evidence="1">Cell wall formation. Synthesis of cross-linked peptidoglycan from the lipid intermediates. The enzyme has a penicillin-insensitive transglycosylase N-terminal domain (formation of linear glycan strands) and a penicillin-sensitive transpeptidase C-terminal domain (cross-linking of the peptide subunits).</text>
</comment>
<dbReference type="AlphaFoldDB" id="A0A1S8RQK1"/>
<keyword evidence="11" id="KW-0328">Glycosyltransferase</keyword>
<evidence type="ECO:0000256" key="17">
    <source>
        <dbReference type="ARBA" id="ARBA00022984"/>
    </source>
</evidence>
<organism evidence="31 32">
    <name type="scientific">Clostridium beijerinckii</name>
    <name type="common">Clostridium MP</name>
    <dbReference type="NCBI Taxonomy" id="1520"/>
    <lineage>
        <taxon>Bacteria</taxon>
        <taxon>Bacillati</taxon>
        <taxon>Bacillota</taxon>
        <taxon>Clostridia</taxon>
        <taxon>Eubacteriales</taxon>
        <taxon>Clostridiaceae</taxon>
        <taxon>Clostridium</taxon>
    </lineage>
</organism>
<feature type="domain" description="Penicillin-binding protein transpeptidase" evidence="28">
    <location>
        <begin position="378"/>
        <end position="644"/>
    </location>
</feature>
<feature type="domain" description="Glycosyl transferase family 51" evidence="29">
    <location>
        <begin position="84"/>
        <end position="264"/>
    </location>
</feature>
<feature type="compositionally biased region" description="Basic residues" evidence="27">
    <location>
        <begin position="14"/>
        <end position="25"/>
    </location>
</feature>
<dbReference type="GO" id="GO:0009252">
    <property type="term" value="P:peptidoglycan biosynthetic process"/>
    <property type="evidence" value="ECO:0007669"/>
    <property type="project" value="UniProtKB-UniPathway"/>
</dbReference>
<dbReference type="Gene3D" id="3.40.710.10">
    <property type="entry name" value="DD-peptidase/beta-lactamase superfamily"/>
    <property type="match status" value="1"/>
</dbReference>
<keyword evidence="18" id="KW-1133">Transmembrane helix</keyword>
<dbReference type="PANTHER" id="PTHR32282:SF11">
    <property type="entry name" value="PENICILLIN-BINDING PROTEIN 1B"/>
    <property type="match status" value="1"/>
</dbReference>
<dbReference type="GO" id="GO:0071555">
    <property type="term" value="P:cell wall organization"/>
    <property type="evidence" value="ECO:0007669"/>
    <property type="project" value="UniProtKB-KW"/>
</dbReference>
<dbReference type="SUPFAM" id="SSF56601">
    <property type="entry name" value="beta-lactamase/transpeptidase-like"/>
    <property type="match status" value="1"/>
</dbReference>
<evidence type="ECO:0000256" key="20">
    <source>
        <dbReference type="ARBA" id="ARBA00023251"/>
    </source>
</evidence>
<feature type="region of interest" description="Disordered" evidence="27">
    <location>
        <begin position="1"/>
        <end position="25"/>
    </location>
</feature>
<evidence type="ECO:0000256" key="11">
    <source>
        <dbReference type="ARBA" id="ARBA00022676"/>
    </source>
</evidence>
<evidence type="ECO:0000256" key="19">
    <source>
        <dbReference type="ARBA" id="ARBA00023136"/>
    </source>
</evidence>
<evidence type="ECO:0000256" key="14">
    <source>
        <dbReference type="ARBA" id="ARBA00022801"/>
    </source>
</evidence>
<evidence type="ECO:0000313" key="33">
    <source>
        <dbReference type="Proteomes" id="UP000587880"/>
    </source>
</evidence>
<name>A0A1S8RQK1_CLOBE</name>
<evidence type="ECO:0000256" key="18">
    <source>
        <dbReference type="ARBA" id="ARBA00022989"/>
    </source>
</evidence>
<evidence type="ECO:0000256" key="8">
    <source>
        <dbReference type="ARBA" id="ARBA00022475"/>
    </source>
</evidence>
<evidence type="ECO:0000256" key="4">
    <source>
        <dbReference type="ARBA" id="ARBA00007090"/>
    </source>
</evidence>
<reference evidence="30 33" key="2">
    <citation type="submission" date="2020-04" db="EMBL/GenBank/DDBJ databases">
        <authorList>
            <person name="Hitch T.C.A."/>
            <person name="Wylensek D."/>
            <person name="Clavel T."/>
        </authorList>
    </citation>
    <scope>NUCLEOTIDE SEQUENCE [LARGE SCALE GENOMIC DNA]</scope>
    <source>
        <strain evidence="30 33">WB01_NA02</strain>
    </source>
</reference>
<evidence type="ECO:0000256" key="27">
    <source>
        <dbReference type="SAM" id="MobiDB-lite"/>
    </source>
</evidence>
<dbReference type="InterPro" id="IPR001264">
    <property type="entry name" value="Glyco_trans_51"/>
</dbReference>
<keyword evidence="12" id="KW-0808">Transferase</keyword>
<comment type="caution">
    <text evidence="31">The sequence shown here is derived from an EMBL/GenBank/DDBJ whole genome shotgun (WGS) entry which is preliminary data.</text>
</comment>
<dbReference type="Pfam" id="PF00912">
    <property type="entry name" value="Transgly"/>
    <property type="match status" value="1"/>
</dbReference>
<evidence type="ECO:0000313" key="32">
    <source>
        <dbReference type="Proteomes" id="UP000190973"/>
    </source>
</evidence>
<evidence type="ECO:0000256" key="5">
    <source>
        <dbReference type="ARBA" id="ARBA00007739"/>
    </source>
</evidence>
<comment type="catalytic activity">
    <reaction evidence="23">
        <text>Preferential cleavage: (Ac)2-L-Lys-D-Ala-|-D-Ala. Also transpeptidation of peptidyl-alanyl moieties that are N-acyl substituents of D-alanine.</text>
        <dbReference type="EC" id="3.4.16.4"/>
    </reaction>
</comment>
<evidence type="ECO:0000256" key="6">
    <source>
        <dbReference type="ARBA" id="ARBA00012448"/>
    </source>
</evidence>
<keyword evidence="21" id="KW-0511">Multifunctional enzyme</keyword>
<comment type="pathway">
    <text evidence="26">Glycan biosynthesis.</text>
</comment>
<dbReference type="InterPro" id="IPR023346">
    <property type="entry name" value="Lysozyme-like_dom_sf"/>
</dbReference>
<dbReference type="Proteomes" id="UP000190973">
    <property type="component" value="Unassembled WGS sequence"/>
</dbReference>
<feature type="region of interest" description="Disordered" evidence="27">
    <location>
        <begin position="735"/>
        <end position="824"/>
    </location>
</feature>
<dbReference type="UniPathway" id="UPA00219"/>
<feature type="compositionally biased region" description="Polar residues" evidence="27">
    <location>
        <begin position="808"/>
        <end position="824"/>
    </location>
</feature>
<dbReference type="SUPFAM" id="SSF53955">
    <property type="entry name" value="Lysozyme-like"/>
    <property type="match status" value="1"/>
</dbReference>
<evidence type="ECO:0000256" key="16">
    <source>
        <dbReference type="ARBA" id="ARBA00022968"/>
    </source>
</evidence>
<protein>
    <recommendedName>
        <fullName evidence="7">Penicillin-binding protein 1A</fullName>
        <ecNumber evidence="24">2.4.99.28</ecNumber>
        <ecNumber evidence="6">3.4.16.4</ecNumber>
    </recommendedName>
</protein>
<comment type="catalytic activity">
    <reaction evidence="25">
        <text>[GlcNAc-(1-&gt;4)-Mur2Ac(oyl-L-Ala-gamma-D-Glu-L-Lys-D-Ala-D-Ala)](n)-di-trans,octa-cis-undecaprenyl diphosphate + beta-D-GlcNAc-(1-&gt;4)-Mur2Ac(oyl-L-Ala-gamma-D-Glu-L-Lys-D-Ala-D-Ala)-di-trans,octa-cis-undecaprenyl diphosphate = [GlcNAc-(1-&gt;4)-Mur2Ac(oyl-L-Ala-gamma-D-Glu-L-Lys-D-Ala-D-Ala)](n+1)-di-trans,octa-cis-undecaprenyl diphosphate + di-trans,octa-cis-undecaprenyl diphosphate + H(+)</text>
        <dbReference type="Rhea" id="RHEA:23708"/>
        <dbReference type="Rhea" id="RHEA-COMP:9602"/>
        <dbReference type="Rhea" id="RHEA-COMP:9603"/>
        <dbReference type="ChEBI" id="CHEBI:15378"/>
        <dbReference type="ChEBI" id="CHEBI:58405"/>
        <dbReference type="ChEBI" id="CHEBI:60033"/>
        <dbReference type="ChEBI" id="CHEBI:78435"/>
        <dbReference type="EC" id="2.4.99.28"/>
    </reaction>
</comment>
<keyword evidence="22" id="KW-0961">Cell wall biogenesis/degradation</keyword>
<dbReference type="EMBL" id="JABAGD010000001">
    <property type="protein sequence ID" value="NMF03332.1"/>
    <property type="molecule type" value="Genomic_DNA"/>
</dbReference>
<evidence type="ECO:0000256" key="22">
    <source>
        <dbReference type="ARBA" id="ARBA00023316"/>
    </source>
</evidence>
<evidence type="ECO:0000256" key="21">
    <source>
        <dbReference type="ARBA" id="ARBA00023268"/>
    </source>
</evidence>
<dbReference type="Gene3D" id="1.10.3810.10">
    <property type="entry name" value="Biosynthetic peptidoglycan transglycosylase-like"/>
    <property type="match status" value="1"/>
</dbReference>
<evidence type="ECO:0000256" key="23">
    <source>
        <dbReference type="ARBA" id="ARBA00034000"/>
    </source>
</evidence>
<keyword evidence="14" id="KW-0378">Hydrolase</keyword>
<evidence type="ECO:0000259" key="29">
    <source>
        <dbReference type="Pfam" id="PF00912"/>
    </source>
</evidence>
<dbReference type="InterPro" id="IPR036950">
    <property type="entry name" value="PBP_transglycosylase"/>
</dbReference>
<comment type="similarity">
    <text evidence="4">In the C-terminal section; belongs to the transpeptidase family.</text>
</comment>
<dbReference type="EC" id="3.4.16.4" evidence="6"/>
<dbReference type="InterPro" id="IPR012338">
    <property type="entry name" value="Beta-lactam/transpept-like"/>
</dbReference>
<feature type="compositionally biased region" description="Low complexity" evidence="27">
    <location>
        <begin position="736"/>
        <end position="759"/>
    </location>
</feature>
<evidence type="ECO:0000256" key="12">
    <source>
        <dbReference type="ARBA" id="ARBA00022679"/>
    </source>
</evidence>
<evidence type="ECO:0000256" key="15">
    <source>
        <dbReference type="ARBA" id="ARBA00022960"/>
    </source>
</evidence>
<keyword evidence="15" id="KW-0133">Cell shape</keyword>
<dbReference type="NCBIfam" id="TIGR02074">
    <property type="entry name" value="PBP_1a_fam"/>
    <property type="match status" value="1"/>
</dbReference>
<dbReference type="GO" id="GO:0046677">
    <property type="term" value="P:response to antibiotic"/>
    <property type="evidence" value="ECO:0007669"/>
    <property type="project" value="UniProtKB-KW"/>
</dbReference>
<proteinExistence type="inferred from homology"/>
<evidence type="ECO:0000256" key="3">
    <source>
        <dbReference type="ARBA" id="ARBA00004752"/>
    </source>
</evidence>
<evidence type="ECO:0000256" key="9">
    <source>
        <dbReference type="ARBA" id="ARBA00022645"/>
    </source>
</evidence>
<keyword evidence="8" id="KW-1003">Cell membrane</keyword>
<keyword evidence="16" id="KW-0735">Signal-anchor</keyword>
<keyword evidence="13" id="KW-0812">Transmembrane</keyword>
<dbReference type="FunFam" id="1.10.3810.10:FF:000001">
    <property type="entry name" value="Penicillin-binding protein 1A"/>
    <property type="match status" value="1"/>
</dbReference>
<dbReference type="GO" id="GO:0005886">
    <property type="term" value="C:plasma membrane"/>
    <property type="evidence" value="ECO:0007669"/>
    <property type="project" value="UniProtKB-SubCell"/>
</dbReference>
<evidence type="ECO:0000256" key="2">
    <source>
        <dbReference type="ARBA" id="ARBA00004401"/>
    </source>
</evidence>
<comment type="subcellular location">
    <subcellularLocation>
        <location evidence="2">Cell membrane</location>
        <topology evidence="2">Single-pass type II membrane protein</topology>
    </subcellularLocation>
</comment>
<dbReference type="PANTHER" id="PTHR32282">
    <property type="entry name" value="BINDING PROTEIN TRANSPEPTIDASE, PUTATIVE-RELATED"/>
    <property type="match status" value="1"/>
</dbReference>
<evidence type="ECO:0000256" key="1">
    <source>
        <dbReference type="ARBA" id="ARBA00002624"/>
    </source>
</evidence>
<reference evidence="31 32" key="1">
    <citation type="submission" date="2016-05" db="EMBL/GenBank/DDBJ databases">
        <title>Microbial solvent formation.</title>
        <authorList>
            <person name="Poehlein A."/>
            <person name="Montoya Solano J.D."/>
            <person name="Flitsch S."/>
            <person name="Krabben P."/>
            <person name="Duerre P."/>
            <person name="Daniel R."/>
        </authorList>
    </citation>
    <scope>NUCLEOTIDE SEQUENCE [LARGE SCALE GENOMIC DNA]</scope>
    <source>
        <strain evidence="31 32">DSM 53</strain>
    </source>
</reference>
<keyword evidence="10" id="KW-0645">Protease</keyword>
<evidence type="ECO:0000313" key="30">
    <source>
        <dbReference type="EMBL" id="NMF03332.1"/>
    </source>
</evidence>
<keyword evidence="17" id="KW-0573">Peptidoglycan synthesis</keyword>
<keyword evidence="20" id="KW-0046">Antibiotic resistance</keyword>
<evidence type="ECO:0000256" key="26">
    <source>
        <dbReference type="ARBA" id="ARBA00060592"/>
    </source>
</evidence>
<dbReference type="GO" id="GO:0008360">
    <property type="term" value="P:regulation of cell shape"/>
    <property type="evidence" value="ECO:0007669"/>
    <property type="project" value="UniProtKB-KW"/>
</dbReference>
<dbReference type="RefSeq" id="WP_077840708.1">
    <property type="nucleotide sequence ID" value="NZ_JABAGD010000001.1"/>
</dbReference>
<gene>
    <name evidence="31" type="primary">pbpF</name>
    <name evidence="31" type="ORF">CLBCK_45150</name>
    <name evidence="30" type="ORF">HF849_01000</name>
</gene>
<keyword evidence="9" id="KW-0121">Carboxypeptidase</keyword>
<dbReference type="EC" id="2.4.99.28" evidence="24"/>
<dbReference type="GO" id="GO:0008955">
    <property type="term" value="F:peptidoglycan glycosyltransferase activity"/>
    <property type="evidence" value="ECO:0007669"/>
    <property type="project" value="UniProtKB-EC"/>
</dbReference>
<feature type="compositionally biased region" description="Low complexity" evidence="27">
    <location>
        <begin position="783"/>
        <end position="807"/>
    </location>
</feature>
<dbReference type="GO" id="GO:0008658">
    <property type="term" value="F:penicillin binding"/>
    <property type="evidence" value="ECO:0007669"/>
    <property type="project" value="InterPro"/>
</dbReference>
<dbReference type="Pfam" id="PF00905">
    <property type="entry name" value="Transpeptidase"/>
    <property type="match status" value="1"/>
</dbReference>
<evidence type="ECO:0000256" key="13">
    <source>
        <dbReference type="ARBA" id="ARBA00022692"/>
    </source>
</evidence>
<dbReference type="InterPro" id="IPR001460">
    <property type="entry name" value="PCN-bd_Tpept"/>
</dbReference>